<evidence type="ECO:0000313" key="2">
    <source>
        <dbReference type="EMBL" id="EQB10417.1"/>
    </source>
</evidence>
<evidence type="ECO:0000256" key="1">
    <source>
        <dbReference type="SAM" id="MobiDB-lite"/>
    </source>
</evidence>
<dbReference type="EMBL" id="ATHL01000110">
    <property type="protein sequence ID" value="EQB10417.1"/>
    <property type="molecule type" value="Genomic_DNA"/>
</dbReference>
<sequence length="289" mass="31514">MTTPAEGAAETPALSPAEQASVEVGQRGFTEPVGVNELPAEGPQRPEYVPEKFWKDGKADYEALARSYAELEAKQSAPAETPKAPEGSPPVSPEGKIEKPKEPEAAAPAPLATAMDKARTEWSEGAVSDETVAELEAAGIPKEVFNVYLKGLEAITNQTMGEIHSFTDGQDNYNAMSRWAAEKLSQEELDAYNTALDNPQLRENAVRGLYARYSTARPSEGTLITPAGTPSQAGDVYTDRAQLIADQKDPRYSTDATYRQGVMDKLQRSQRGGFQVVQRPMFEREVFTR</sequence>
<protein>
    <recommendedName>
        <fullName evidence="4">Capsid assembly protein</fullName>
    </recommendedName>
</protein>
<dbReference type="PATRIC" id="fig|1096930.3.peg.3401"/>
<dbReference type="Pfam" id="PF05396">
    <property type="entry name" value="Phage_T7_Capsid"/>
    <property type="match status" value="1"/>
</dbReference>
<organism evidence="2 3">
    <name type="scientific">Novosphingobium lindaniclasticum LE124</name>
    <dbReference type="NCBI Taxonomy" id="1096930"/>
    <lineage>
        <taxon>Bacteria</taxon>
        <taxon>Pseudomonadati</taxon>
        <taxon>Pseudomonadota</taxon>
        <taxon>Alphaproteobacteria</taxon>
        <taxon>Sphingomonadales</taxon>
        <taxon>Sphingomonadaceae</taxon>
        <taxon>Novosphingobium</taxon>
    </lineage>
</organism>
<dbReference type="eggNOG" id="ENOG5032UY2">
    <property type="taxonomic scope" value="Bacteria"/>
</dbReference>
<name>T0HBP0_9SPHN</name>
<dbReference type="AlphaFoldDB" id="T0HBP0"/>
<dbReference type="InterPro" id="IPR008768">
    <property type="entry name" value="Gp9-like"/>
</dbReference>
<keyword evidence="3" id="KW-1185">Reference proteome</keyword>
<reference evidence="2 3" key="1">
    <citation type="journal article" date="2013" name="Genome Announc.">
        <title>Genome Sequence of Novosphingobium lindaniclasticum LE124T, Isolated from a Hexachlorocyclohexane Dumpsite.</title>
        <authorList>
            <person name="Saxena A."/>
            <person name="Nayyar N."/>
            <person name="Sangwan N."/>
            <person name="Kumari R."/>
            <person name="Khurana J.P."/>
            <person name="Lal R."/>
        </authorList>
    </citation>
    <scope>NUCLEOTIDE SEQUENCE [LARGE SCALE GENOMIC DNA]</scope>
    <source>
        <strain evidence="2 3">LE124</strain>
    </source>
</reference>
<feature type="compositionally biased region" description="Basic and acidic residues" evidence="1">
    <location>
        <begin position="95"/>
        <end position="104"/>
    </location>
</feature>
<feature type="compositionally biased region" description="Low complexity" evidence="1">
    <location>
        <begin position="1"/>
        <end position="13"/>
    </location>
</feature>
<feature type="compositionally biased region" description="Low complexity" evidence="1">
    <location>
        <begin position="105"/>
        <end position="115"/>
    </location>
</feature>
<proteinExistence type="predicted"/>
<dbReference type="RefSeq" id="WP_021235219.1">
    <property type="nucleotide sequence ID" value="NZ_ATHL01000110.1"/>
</dbReference>
<evidence type="ECO:0008006" key="4">
    <source>
        <dbReference type="Google" id="ProtNLM"/>
    </source>
</evidence>
<accession>T0HBP0</accession>
<dbReference type="Proteomes" id="UP000015527">
    <property type="component" value="Unassembled WGS sequence"/>
</dbReference>
<comment type="caution">
    <text evidence="2">The sequence shown here is derived from an EMBL/GenBank/DDBJ whole genome shotgun (WGS) entry which is preliminary data.</text>
</comment>
<feature type="region of interest" description="Disordered" evidence="1">
    <location>
        <begin position="72"/>
        <end position="125"/>
    </location>
</feature>
<dbReference type="OrthoDB" id="7347988at2"/>
<evidence type="ECO:0000313" key="3">
    <source>
        <dbReference type="Proteomes" id="UP000015527"/>
    </source>
</evidence>
<feature type="region of interest" description="Disordered" evidence="1">
    <location>
        <begin position="1"/>
        <end position="52"/>
    </location>
</feature>
<gene>
    <name evidence="2" type="ORF">L284_17140</name>
</gene>